<keyword evidence="14" id="KW-1185">Reference proteome</keyword>
<keyword evidence="8 10" id="KW-0720">Serine protease</keyword>
<sequence>MKQAIVWMVVMCLCGCMPTEDRSESHTYNEITYRNIDYPSSNQAESMGFNETKTLYETNDMEEIIYDRQILVKLNEGTRLDLEPYHLQEIEASEQMQKRNITILAVPSNQNFDEVLSYLRGLENVIYAEPNFVQEPNAVQFDSRQWYVEPIHLKQALSSFQSLPEVVIAVLDTGVNSYHRELSGQVLPGYDFFDHDTTTNDLYSHGTEVAGVIASKADGIGMTGVNPYSKILPVKISDAEGYIPDSAVIEGIYYAIEQEVDVINMSYGSPEYSVIEEDALKEAFEAGIVLVSSAGNEPSGIPSYPAAYPFVIGVGAIDQNLALANFSNFGKWVDVVAPGVDILAPDATGRYVYASGTSFSAPIVSAVAGLLKAIYPTWTPTQIEWALERGAIDSIKLMSNHVGYGLIDVQKSTTISQRASTDTSYNERTARSIPLNSKIIDTMEHPYDQDWFTFTVPNASNITVEIWYHSAFVGGLNTKIYSNSVTINHSVKSDMRSEAAFFSSPRTYFISVKDKYGFWSDLPYTVQINAEPVVVEDTDIPVIYEIAPILQGDTTVTGKTEANASVFVSRNGLFTNEVMADSSGRFNLLIPPQLAGWELDIWAQDAEGNQSEVIQQVVQPNDVSTFADVQMYAEQISFLTQLELFKGYENNTFKPTHPITRLQAVQVILRQMKIDTLDVESTIEFTDMKKGNYGYEAVAKAVELGIVTGKPGGAFDPNGILTRAQMAKIITEAYKLESQETTNFSDVGEEHWAYHYINHLTNTGISTGYADQTFHPNEPITRQHFALFMTRLFQYGFAK</sequence>
<dbReference type="Pfam" id="PF00082">
    <property type="entry name" value="Peptidase_S8"/>
    <property type="match status" value="1"/>
</dbReference>
<reference evidence="14" key="1">
    <citation type="journal article" date="2019" name="Int. J. Syst. Evol. Microbiol.">
        <title>The Global Catalogue of Microorganisms (GCM) 10K type strain sequencing project: providing services to taxonomists for standard genome sequencing and annotation.</title>
        <authorList>
            <consortium name="The Broad Institute Genomics Platform"/>
            <consortium name="The Broad Institute Genome Sequencing Center for Infectious Disease"/>
            <person name="Wu L."/>
            <person name="Ma J."/>
        </authorList>
    </citation>
    <scope>NUCLEOTIDE SEQUENCE [LARGE SCALE GENOMIC DNA]</scope>
    <source>
        <strain evidence="14">CCUG 49339</strain>
    </source>
</reference>
<dbReference type="Gene3D" id="2.60.40.10">
    <property type="entry name" value="Immunoglobulins"/>
    <property type="match status" value="1"/>
</dbReference>
<feature type="domain" description="SLH" evidence="12">
    <location>
        <begin position="681"/>
        <end position="739"/>
    </location>
</feature>
<feature type="domain" description="SLH" evidence="12">
    <location>
        <begin position="740"/>
        <end position="799"/>
    </location>
</feature>
<dbReference type="InterPro" id="IPR041498">
    <property type="entry name" value="Big_6"/>
</dbReference>
<dbReference type="PROSITE" id="PS51272">
    <property type="entry name" value="SLH"/>
    <property type="match status" value="3"/>
</dbReference>
<proteinExistence type="inferred from homology"/>
<keyword evidence="4" id="KW-0964">Secreted</keyword>
<dbReference type="InterPro" id="IPR023827">
    <property type="entry name" value="Peptidase_S8_Asp-AS"/>
</dbReference>
<dbReference type="InterPro" id="IPR054399">
    <property type="entry name" value="Fervidolysin-like_N_prodom"/>
</dbReference>
<feature type="domain" description="SLH" evidence="12">
    <location>
        <begin position="619"/>
        <end position="680"/>
    </location>
</feature>
<evidence type="ECO:0000259" key="12">
    <source>
        <dbReference type="PROSITE" id="PS51272"/>
    </source>
</evidence>
<gene>
    <name evidence="13" type="ORF">ACFSCX_15800</name>
</gene>
<evidence type="ECO:0000256" key="11">
    <source>
        <dbReference type="RuleBase" id="RU003355"/>
    </source>
</evidence>
<dbReference type="InterPro" id="IPR022398">
    <property type="entry name" value="Peptidase_S8_His-AS"/>
</dbReference>
<evidence type="ECO:0000256" key="1">
    <source>
        <dbReference type="ARBA" id="ARBA00001913"/>
    </source>
</evidence>
<dbReference type="InterPro" id="IPR050131">
    <property type="entry name" value="Peptidase_S8_subtilisin-like"/>
</dbReference>
<dbReference type="PROSITE" id="PS00136">
    <property type="entry name" value="SUBTILASE_ASP"/>
    <property type="match status" value="1"/>
</dbReference>
<keyword evidence="6" id="KW-0732">Signal</keyword>
<keyword evidence="5 10" id="KW-0645">Protease</keyword>
<dbReference type="PANTHER" id="PTHR43806:SF11">
    <property type="entry name" value="CEREVISIN-RELATED"/>
    <property type="match status" value="1"/>
</dbReference>
<keyword evidence="7 10" id="KW-0378">Hydrolase</keyword>
<comment type="similarity">
    <text evidence="3 10 11">Belongs to the peptidase S8 family.</text>
</comment>
<dbReference type="InterPro" id="IPR023828">
    <property type="entry name" value="Peptidase_S8_Ser-AS"/>
</dbReference>
<evidence type="ECO:0000256" key="10">
    <source>
        <dbReference type="PROSITE-ProRule" id="PRU01240"/>
    </source>
</evidence>
<dbReference type="PROSITE" id="PS51892">
    <property type="entry name" value="SUBTILASE"/>
    <property type="match status" value="1"/>
</dbReference>
<comment type="subcellular location">
    <subcellularLocation>
        <location evidence="2">Secreted</location>
    </subcellularLocation>
</comment>
<dbReference type="Pfam" id="PF17936">
    <property type="entry name" value="Big_6"/>
    <property type="match status" value="1"/>
</dbReference>
<dbReference type="PROSITE" id="PS00138">
    <property type="entry name" value="SUBTILASE_SER"/>
    <property type="match status" value="1"/>
</dbReference>
<feature type="active site" description="Charge relay system" evidence="10">
    <location>
        <position position="172"/>
    </location>
</feature>
<dbReference type="Gene3D" id="3.40.50.200">
    <property type="entry name" value="Peptidase S8/S53 domain"/>
    <property type="match status" value="1"/>
</dbReference>
<dbReference type="InterPro" id="IPR000209">
    <property type="entry name" value="Peptidase_S8/S53_dom"/>
</dbReference>
<accession>A0ABW4LSG0</accession>
<dbReference type="PRINTS" id="PR00723">
    <property type="entry name" value="SUBTILISIN"/>
</dbReference>
<evidence type="ECO:0000256" key="9">
    <source>
        <dbReference type="ARBA" id="ARBA00022837"/>
    </source>
</evidence>
<dbReference type="Gene3D" id="2.60.120.380">
    <property type="match status" value="1"/>
</dbReference>
<evidence type="ECO:0000256" key="4">
    <source>
        <dbReference type="ARBA" id="ARBA00022525"/>
    </source>
</evidence>
<dbReference type="RefSeq" id="WP_377929220.1">
    <property type="nucleotide sequence ID" value="NZ_JBHUEM010000028.1"/>
</dbReference>
<evidence type="ECO:0000256" key="6">
    <source>
        <dbReference type="ARBA" id="ARBA00022729"/>
    </source>
</evidence>
<dbReference type="InterPro" id="IPR015500">
    <property type="entry name" value="Peptidase_S8_subtilisin-rel"/>
</dbReference>
<dbReference type="SUPFAM" id="SSF52743">
    <property type="entry name" value="Subtilisin-like"/>
    <property type="match status" value="1"/>
</dbReference>
<comment type="caution">
    <text evidence="13">The sequence shown here is derived from an EMBL/GenBank/DDBJ whole genome shotgun (WGS) entry which is preliminary data.</text>
</comment>
<evidence type="ECO:0000313" key="14">
    <source>
        <dbReference type="Proteomes" id="UP001597214"/>
    </source>
</evidence>
<organism evidence="13 14">
    <name type="scientific">Bacillus salitolerans</name>
    <dbReference type="NCBI Taxonomy" id="1437434"/>
    <lineage>
        <taxon>Bacteria</taxon>
        <taxon>Bacillati</taxon>
        <taxon>Bacillota</taxon>
        <taxon>Bacilli</taxon>
        <taxon>Bacillales</taxon>
        <taxon>Bacillaceae</taxon>
        <taxon>Bacillus</taxon>
    </lineage>
</organism>
<feature type="active site" description="Charge relay system" evidence="10">
    <location>
        <position position="358"/>
    </location>
</feature>
<feature type="active site" description="Charge relay system" evidence="10">
    <location>
        <position position="205"/>
    </location>
</feature>
<comment type="cofactor">
    <cofactor evidence="1">
        <name>Ca(2+)</name>
        <dbReference type="ChEBI" id="CHEBI:29108"/>
    </cofactor>
</comment>
<dbReference type="Pfam" id="PF00395">
    <property type="entry name" value="SLH"/>
    <property type="match status" value="3"/>
</dbReference>
<dbReference type="PANTHER" id="PTHR43806">
    <property type="entry name" value="PEPTIDASE S8"/>
    <property type="match status" value="1"/>
</dbReference>
<dbReference type="InterPro" id="IPR001119">
    <property type="entry name" value="SLH_dom"/>
</dbReference>
<dbReference type="Proteomes" id="UP001597214">
    <property type="component" value="Unassembled WGS sequence"/>
</dbReference>
<keyword evidence="9" id="KW-0106">Calcium</keyword>
<dbReference type="InterPro" id="IPR013783">
    <property type="entry name" value="Ig-like_fold"/>
</dbReference>
<evidence type="ECO:0000256" key="7">
    <source>
        <dbReference type="ARBA" id="ARBA00022801"/>
    </source>
</evidence>
<name>A0ABW4LSG0_9BACI</name>
<evidence type="ECO:0000313" key="13">
    <source>
        <dbReference type="EMBL" id="MFD1738001.1"/>
    </source>
</evidence>
<evidence type="ECO:0000256" key="3">
    <source>
        <dbReference type="ARBA" id="ARBA00011073"/>
    </source>
</evidence>
<dbReference type="PROSITE" id="PS00137">
    <property type="entry name" value="SUBTILASE_HIS"/>
    <property type="match status" value="1"/>
</dbReference>
<dbReference type="SUPFAM" id="SSF89260">
    <property type="entry name" value="Collagen-binding domain"/>
    <property type="match status" value="1"/>
</dbReference>
<dbReference type="Pfam" id="PF22148">
    <property type="entry name" value="Fervidolysin_NPro-like"/>
    <property type="match status" value="1"/>
</dbReference>
<evidence type="ECO:0000256" key="2">
    <source>
        <dbReference type="ARBA" id="ARBA00004613"/>
    </source>
</evidence>
<protein>
    <submittedName>
        <fullName evidence="13">S8 family serine peptidase</fullName>
    </submittedName>
</protein>
<evidence type="ECO:0000256" key="8">
    <source>
        <dbReference type="ARBA" id="ARBA00022825"/>
    </source>
</evidence>
<dbReference type="InterPro" id="IPR036852">
    <property type="entry name" value="Peptidase_S8/S53_dom_sf"/>
</dbReference>
<evidence type="ECO:0000256" key="5">
    <source>
        <dbReference type="ARBA" id="ARBA00022670"/>
    </source>
</evidence>
<dbReference type="EMBL" id="JBHUEM010000028">
    <property type="protein sequence ID" value="MFD1738001.1"/>
    <property type="molecule type" value="Genomic_DNA"/>
</dbReference>